<comment type="caution">
    <text evidence="1">The sequence shown here is derived from an EMBL/GenBank/DDBJ whole genome shotgun (WGS) entry which is preliminary data.</text>
</comment>
<organism evidence="1 2">
    <name type="scientific">Streptomyces swartbergensis</name>
    <dbReference type="NCBI Taxonomy" id="487165"/>
    <lineage>
        <taxon>Bacteria</taxon>
        <taxon>Bacillati</taxon>
        <taxon>Actinomycetota</taxon>
        <taxon>Actinomycetes</taxon>
        <taxon>Kitasatosporales</taxon>
        <taxon>Streptomycetaceae</taxon>
        <taxon>Streptomyces</taxon>
    </lineage>
</organism>
<protein>
    <submittedName>
        <fullName evidence="1">Uncharacterized protein</fullName>
    </submittedName>
</protein>
<name>A0A243S1M3_9ACTN</name>
<evidence type="ECO:0000313" key="1">
    <source>
        <dbReference type="EMBL" id="OUD01473.1"/>
    </source>
</evidence>
<sequence>MTGGMQGTAAYARPDKESVVGAWLLTAADNPDESGLEWQGEGRMTQLRCGVLFAAISVPGKLVRATAEAWKPEQVDAFLAEALHGGPVIYHRTDHYYVLTPPSVAGRWQTPPNAYARYGGRRLSCLGDDRYLGVPALGESDPCTAFITYWSVPVAAPGRLCDPITVLRVFNVGDYLCGEASA</sequence>
<dbReference type="EMBL" id="NGFN01000118">
    <property type="protein sequence ID" value="OUD01473.1"/>
    <property type="molecule type" value="Genomic_DNA"/>
</dbReference>
<reference evidence="1 2" key="1">
    <citation type="submission" date="2017-05" db="EMBL/GenBank/DDBJ databases">
        <title>Biotechnological potential of actinobacteria isolated from South African environments.</title>
        <authorList>
            <person name="Le Roes-Hill M."/>
            <person name="Prins A."/>
            <person name="Durrell K.A."/>
        </authorList>
    </citation>
    <scope>NUCLEOTIDE SEQUENCE [LARGE SCALE GENOMIC DNA]</scope>
    <source>
        <strain evidence="1 2">HMC13</strain>
    </source>
</reference>
<gene>
    <name evidence="1" type="ORF">CA983_19965</name>
</gene>
<proteinExistence type="predicted"/>
<evidence type="ECO:0000313" key="2">
    <source>
        <dbReference type="Proteomes" id="UP000195105"/>
    </source>
</evidence>
<keyword evidence="2" id="KW-1185">Reference proteome</keyword>
<accession>A0A243S1M3</accession>
<dbReference type="AlphaFoldDB" id="A0A243S1M3"/>
<dbReference type="Proteomes" id="UP000195105">
    <property type="component" value="Unassembled WGS sequence"/>
</dbReference>